<name>A0A8D9UHE9_9CAUD</name>
<reference evidence="1" key="1">
    <citation type="journal article" date="2021" name="Proc. Natl. Acad. Sci. U.S.A.">
        <title>A Catalog of Tens of Thousands of Viruses from Human Metagenomes Reveals Hidden Associations with Chronic Diseases.</title>
        <authorList>
            <person name="Tisza M.J."/>
            <person name="Buck C.B."/>
        </authorList>
    </citation>
    <scope>NUCLEOTIDE SEQUENCE</scope>
    <source>
        <strain evidence="1">CtoNj20</strain>
    </source>
</reference>
<evidence type="ECO:0000313" key="1">
    <source>
        <dbReference type="EMBL" id="DAD55450.1"/>
    </source>
</evidence>
<accession>A0A8D9UHE9</accession>
<sequence length="245" mass="28731">MRQFCMCSVPVHKRNVDKSKIDWTYEEVGKHLIEHPEHQLCNLANKEYMGSPEEIRAQLQAEGIPFRQAAMFSNCALFCCCACTDYRCKCRCPQDVFHRINLLCASLMAARGGDVKELYDKSPLYVRYLFDELTSEHPRYFVLYETLNDYLKSRNYRRTEDRPDKLVYSPMFETEIVTKSHSKDGEQIVRKVVDPQTGYAKILNWPRSGVCPFCLPSGTLMRSRIAGKGDRRSKKWKEKFYENEY</sequence>
<proteinExistence type="predicted"/>
<organism evidence="1">
    <name type="scientific">Siphoviridae sp. ctoNj20</name>
    <dbReference type="NCBI Taxonomy" id="2826085"/>
    <lineage>
        <taxon>Viruses</taxon>
        <taxon>Duplodnaviria</taxon>
        <taxon>Heunggongvirae</taxon>
        <taxon>Uroviricota</taxon>
        <taxon>Caudoviricetes</taxon>
    </lineage>
</organism>
<protein>
    <submittedName>
        <fullName evidence="1">Uncharacterized protein</fullName>
    </submittedName>
</protein>
<dbReference type="EMBL" id="BK014724">
    <property type="protein sequence ID" value="DAD55450.1"/>
    <property type="molecule type" value="Genomic_DNA"/>
</dbReference>